<dbReference type="AlphaFoldDB" id="A0AAD5QQZ1"/>
<keyword evidence="2" id="KW-1185">Reference proteome</keyword>
<dbReference type="Proteomes" id="UP001196413">
    <property type="component" value="Unassembled WGS sequence"/>
</dbReference>
<gene>
    <name evidence="1" type="ORF">KIN20_016701</name>
</gene>
<organism evidence="1 2">
    <name type="scientific">Parelaphostrongylus tenuis</name>
    <name type="common">Meningeal worm</name>
    <dbReference type="NCBI Taxonomy" id="148309"/>
    <lineage>
        <taxon>Eukaryota</taxon>
        <taxon>Metazoa</taxon>
        <taxon>Ecdysozoa</taxon>
        <taxon>Nematoda</taxon>
        <taxon>Chromadorea</taxon>
        <taxon>Rhabditida</taxon>
        <taxon>Rhabditina</taxon>
        <taxon>Rhabditomorpha</taxon>
        <taxon>Strongyloidea</taxon>
        <taxon>Metastrongylidae</taxon>
        <taxon>Parelaphostrongylus</taxon>
    </lineage>
</organism>
<sequence length="58" mass="6503">MSNDFGTCARVHCSLYILILRRRSLVLLMRSGITQSSMECNFEGSTMLKSVLGMTQSK</sequence>
<name>A0AAD5QQZ1_PARTN</name>
<reference evidence="1" key="1">
    <citation type="submission" date="2021-06" db="EMBL/GenBank/DDBJ databases">
        <title>Parelaphostrongylus tenuis whole genome reference sequence.</title>
        <authorList>
            <person name="Garwood T.J."/>
            <person name="Larsen P.A."/>
            <person name="Fountain-Jones N.M."/>
            <person name="Garbe J.R."/>
            <person name="Macchietto M.G."/>
            <person name="Kania S.A."/>
            <person name="Gerhold R.W."/>
            <person name="Richards J.E."/>
            <person name="Wolf T.M."/>
        </authorList>
    </citation>
    <scope>NUCLEOTIDE SEQUENCE</scope>
    <source>
        <strain evidence="1">MNPRO001-30</strain>
        <tissue evidence="1">Meninges</tissue>
    </source>
</reference>
<protein>
    <submittedName>
        <fullName evidence="1">Uncharacterized protein</fullName>
    </submittedName>
</protein>
<comment type="caution">
    <text evidence="1">The sequence shown here is derived from an EMBL/GenBank/DDBJ whole genome shotgun (WGS) entry which is preliminary data.</text>
</comment>
<accession>A0AAD5QQZ1</accession>
<dbReference type="EMBL" id="JAHQIW010003358">
    <property type="protein sequence ID" value="KAJ1358299.1"/>
    <property type="molecule type" value="Genomic_DNA"/>
</dbReference>
<evidence type="ECO:0000313" key="2">
    <source>
        <dbReference type="Proteomes" id="UP001196413"/>
    </source>
</evidence>
<proteinExistence type="predicted"/>
<evidence type="ECO:0000313" key="1">
    <source>
        <dbReference type="EMBL" id="KAJ1358299.1"/>
    </source>
</evidence>